<accession>A0A1V4IG48</accession>
<dbReference type="Gene3D" id="3.40.50.10910">
    <property type="entry name" value="Amidohydrolase"/>
    <property type="match status" value="1"/>
</dbReference>
<keyword evidence="3" id="KW-1185">Reference proteome</keyword>
<comment type="caution">
    <text evidence="2">The sequence shown here is derived from an EMBL/GenBank/DDBJ whole genome shotgun (WGS) entry which is preliminary data.</text>
</comment>
<evidence type="ECO:0000313" key="3">
    <source>
        <dbReference type="Proteomes" id="UP000191056"/>
    </source>
</evidence>
<feature type="domain" description="Amidohydrolase-related" evidence="1">
    <location>
        <begin position="61"/>
        <end position="433"/>
    </location>
</feature>
<evidence type="ECO:0000259" key="1">
    <source>
        <dbReference type="Pfam" id="PF01979"/>
    </source>
</evidence>
<dbReference type="InterPro" id="IPR006680">
    <property type="entry name" value="Amidohydro-rel"/>
</dbReference>
<name>A0A1V4IG48_9CLOT</name>
<dbReference type="Pfam" id="PF01979">
    <property type="entry name" value="Amidohydro_1"/>
    <property type="match status" value="1"/>
</dbReference>
<dbReference type="Gene3D" id="1.20.58.520">
    <property type="entry name" value="Amidohydrolase"/>
    <property type="match status" value="1"/>
</dbReference>
<dbReference type="SUPFAM" id="SSF51338">
    <property type="entry name" value="Composite domain of metallo-dependent hydrolases"/>
    <property type="match status" value="1"/>
</dbReference>
<dbReference type="EC" id="3.5.4.2" evidence="2"/>
<dbReference type="PANTHER" id="PTHR43135:SF3">
    <property type="entry name" value="ALPHA-D-RIBOSE 1-METHYLPHOSPHONATE 5-TRIPHOSPHATE DIPHOSPHATASE"/>
    <property type="match status" value="1"/>
</dbReference>
<dbReference type="EMBL" id="MZGT01000062">
    <property type="protein sequence ID" value="OPJ58635.1"/>
    <property type="molecule type" value="Genomic_DNA"/>
</dbReference>
<dbReference type="STRING" id="225345.CLCHR_37540"/>
<organism evidence="2 3">
    <name type="scientific">Clostridium chromiireducens</name>
    <dbReference type="NCBI Taxonomy" id="225345"/>
    <lineage>
        <taxon>Bacteria</taxon>
        <taxon>Bacillati</taxon>
        <taxon>Bacillota</taxon>
        <taxon>Clostridia</taxon>
        <taxon>Eubacteriales</taxon>
        <taxon>Clostridiaceae</taxon>
        <taxon>Clostridium</taxon>
    </lineage>
</organism>
<gene>
    <name evidence="2" type="primary">ade_2</name>
    <name evidence="2" type="ORF">CLCHR_37540</name>
</gene>
<dbReference type="PANTHER" id="PTHR43135">
    <property type="entry name" value="ALPHA-D-RIBOSE 1-METHYLPHOSPHONATE 5-TRIPHOSPHATE DIPHOSPHATASE"/>
    <property type="match status" value="1"/>
</dbReference>
<dbReference type="Gene3D" id="2.30.40.10">
    <property type="entry name" value="Urease, subunit C, domain 1"/>
    <property type="match status" value="1"/>
</dbReference>
<reference evidence="2 3" key="1">
    <citation type="submission" date="2017-03" db="EMBL/GenBank/DDBJ databases">
        <title>Genome sequence of Clostridium chromiireducens DSM 23318.</title>
        <authorList>
            <person name="Poehlein A."/>
            <person name="Daniel R."/>
        </authorList>
    </citation>
    <scope>NUCLEOTIDE SEQUENCE [LARGE SCALE GENOMIC DNA]</scope>
    <source>
        <strain evidence="2 3">DSM 23318</strain>
    </source>
</reference>
<dbReference type="Proteomes" id="UP000191056">
    <property type="component" value="Unassembled WGS sequence"/>
</dbReference>
<dbReference type="SUPFAM" id="SSF51556">
    <property type="entry name" value="Metallo-dependent hydrolases"/>
    <property type="match status" value="1"/>
</dbReference>
<dbReference type="Gene3D" id="3.30.110.90">
    <property type="entry name" value="Amidohydrolase"/>
    <property type="match status" value="1"/>
</dbReference>
<dbReference type="OrthoDB" id="9797498at2"/>
<dbReference type="InterPro" id="IPR032466">
    <property type="entry name" value="Metal_Hydrolase"/>
</dbReference>
<protein>
    <submittedName>
        <fullName evidence="2">Adenine deaminase</fullName>
        <ecNumber evidence="2">3.5.4.2</ecNumber>
    </submittedName>
</protein>
<dbReference type="AlphaFoldDB" id="A0A1V4IG48"/>
<sequence length="439" mass="46941">MNKKENQEFKTEKLTAIINARIFNGEKVIDEQIVIIDGENIVAIGGEVPVGATIVNAKGATLMPGLIDSHVHTSVDGLRHALKFGVTTELEMMGGYTKNGRELELKGIYDIADVRSAGMGVTAPGGHPDELIAGDGIPDFVLKEMEKMTEEEKAAFIAAHEQQHNHEEESPSVTTIQGAVKHVNEQVSQGADYVKILIEEGTVMNSPGLPVLSDDIYKAAVDEAHKLDKIVLAHVLTAESSKTAINLGVDGLAHVFIDRPSWTPELIKAIADSGAFVTPCLVLNSSIIGKPASDLATDPRVISKLSQEWIDTLNSSFNTFPQGTMKDNFNNVMDLHNAGVDILVGTDVSVPIPILGGLAHGASVHHELQLLVEAGFTAIEALRAATSVPARRFGLSDRGRIVVGARADLLLVDGDPTTNISDTLSIKAVWSRGLRIDSI</sequence>
<evidence type="ECO:0000313" key="2">
    <source>
        <dbReference type="EMBL" id="OPJ58635.1"/>
    </source>
</evidence>
<proteinExistence type="predicted"/>
<keyword evidence="2" id="KW-0378">Hydrolase</keyword>
<dbReference type="GO" id="GO:0000034">
    <property type="term" value="F:adenine deaminase activity"/>
    <property type="evidence" value="ECO:0007669"/>
    <property type="project" value="UniProtKB-EC"/>
</dbReference>
<dbReference type="InterPro" id="IPR051781">
    <property type="entry name" value="Metallo-dep_Hydrolase"/>
</dbReference>
<dbReference type="InterPro" id="IPR011059">
    <property type="entry name" value="Metal-dep_hydrolase_composite"/>
</dbReference>